<feature type="compositionally biased region" description="Basic and acidic residues" evidence="1">
    <location>
        <begin position="197"/>
        <end position="208"/>
    </location>
</feature>
<dbReference type="Proteomes" id="UP000032748">
    <property type="component" value="Chromosome"/>
</dbReference>
<gene>
    <name evidence="2" type="ORF">PCL1606_30650</name>
</gene>
<dbReference type="OrthoDB" id="6892850at2"/>
<organism evidence="2 3">
    <name type="scientific">Pseudomonas chlororaphis</name>
    <dbReference type="NCBI Taxonomy" id="587753"/>
    <lineage>
        <taxon>Bacteria</taxon>
        <taxon>Pseudomonadati</taxon>
        <taxon>Pseudomonadota</taxon>
        <taxon>Gammaproteobacteria</taxon>
        <taxon>Pseudomonadales</taxon>
        <taxon>Pseudomonadaceae</taxon>
        <taxon>Pseudomonas</taxon>
    </lineage>
</organism>
<dbReference type="PATRIC" id="fig|587753.10.peg.3057"/>
<dbReference type="RefSeq" id="WP_045883136.1">
    <property type="nucleotide sequence ID" value="NZ_CP011110.1"/>
</dbReference>
<evidence type="ECO:0000313" key="2">
    <source>
        <dbReference type="EMBL" id="AKA24516.1"/>
    </source>
</evidence>
<evidence type="ECO:0008006" key="4">
    <source>
        <dbReference type="Google" id="ProtNLM"/>
    </source>
</evidence>
<evidence type="ECO:0000256" key="1">
    <source>
        <dbReference type="SAM" id="MobiDB-lite"/>
    </source>
</evidence>
<dbReference type="EMBL" id="CP011110">
    <property type="protein sequence ID" value="AKA24516.1"/>
    <property type="molecule type" value="Genomic_DNA"/>
</dbReference>
<reference evidence="2 3" key="1">
    <citation type="journal article" date="2015" name="Mol. Plant Microbe Interact.">
        <title>Comparative Genomic Analysis of Pseudomonas chlororaphis PCL1606 Reveals New Insight into Antifungal Compounds Involved in Biocontrol.</title>
        <authorList>
            <person name="Calderon C.E."/>
            <person name="Ramos C."/>
            <person name="de Vicente A."/>
            <person name="Cazorla F.M."/>
        </authorList>
    </citation>
    <scope>NUCLEOTIDE SEQUENCE [LARGE SCALE GENOMIC DNA]</scope>
    <source>
        <strain evidence="2 3">PCL1606</strain>
    </source>
</reference>
<protein>
    <recommendedName>
        <fullName evidence="4">Chromosome segregation ATPase</fullName>
    </recommendedName>
</protein>
<feature type="region of interest" description="Disordered" evidence="1">
    <location>
        <begin position="165"/>
        <end position="215"/>
    </location>
</feature>
<evidence type="ECO:0000313" key="3">
    <source>
        <dbReference type="Proteomes" id="UP000032748"/>
    </source>
</evidence>
<feature type="compositionally biased region" description="Pro residues" evidence="1">
    <location>
        <begin position="186"/>
        <end position="196"/>
    </location>
</feature>
<name>A0A0D5XZL5_9PSED</name>
<proteinExistence type="predicted"/>
<sequence length="347" mass="39017">MLLRTIYIQNKEQELLTAALLCSFSVPDSGRNFVAYSLNESIDENNLRVYLALLFNEGGNYRVGALDADADSHLAIKVFSQILREAATGEHRDNDVGYHLVDLNKKPLAPASATEHRMLSVKKEWVAKLLNFQASAHYGPAVEYSPMLVVIDDEKLDEKLNAVMAQASEPEPAAPVETRYADTGPIPAPTPVPAPAEKPKTEPQHEDWPFPGTDPVQFLQDIEASLQEFSGIAQKLTQQKQQSQAQMETLGSKERQLQEKEQRIEQKEEQLLQLEEQLQQARKSESTIKAQQQARQAELDAREDVLQRKASEMAEHFKKLSDARDNFHNILKSLNDIIPVSETILPK</sequence>
<feature type="region of interest" description="Disordered" evidence="1">
    <location>
        <begin position="243"/>
        <end position="262"/>
    </location>
</feature>
<dbReference type="AlphaFoldDB" id="A0A0D5XZL5"/>
<feature type="compositionally biased region" description="Basic and acidic residues" evidence="1">
    <location>
        <begin position="251"/>
        <end position="262"/>
    </location>
</feature>
<accession>A0A0D5XZL5</accession>
<dbReference type="KEGG" id="pcz:PCL1606_30650"/>